<sequence length="197" mass="22484">MCSYFNCAYLKSDDQALKCSSPSGRTHGRARVTSIMEVNGRQLRHFLGYATTQTLEDSIDGSEAVDASERELEQRMRVLEEQISQNHLYWDEYHTDMEAILHHFSDHGNKSTLYNSLKKLAARIKDLRDVTFSIGNQLKVVMKNEGKVIRLVSLHQSLFEEIKKDLSNQRASLQFLSTCVIAFAITSATLLVYKLCM</sequence>
<evidence type="ECO:0000313" key="3">
    <source>
        <dbReference type="Proteomes" id="UP001176940"/>
    </source>
</evidence>
<organism evidence="2 3">
    <name type="scientific">Ranitomeya imitator</name>
    <name type="common">mimic poison frog</name>
    <dbReference type="NCBI Taxonomy" id="111125"/>
    <lineage>
        <taxon>Eukaryota</taxon>
        <taxon>Metazoa</taxon>
        <taxon>Chordata</taxon>
        <taxon>Craniata</taxon>
        <taxon>Vertebrata</taxon>
        <taxon>Euteleostomi</taxon>
        <taxon>Amphibia</taxon>
        <taxon>Batrachia</taxon>
        <taxon>Anura</taxon>
        <taxon>Neobatrachia</taxon>
        <taxon>Hyloidea</taxon>
        <taxon>Dendrobatidae</taxon>
        <taxon>Dendrobatinae</taxon>
        <taxon>Ranitomeya</taxon>
    </lineage>
</organism>
<evidence type="ECO:0000256" key="1">
    <source>
        <dbReference type="SAM" id="Phobius"/>
    </source>
</evidence>
<comment type="caution">
    <text evidence="2">The sequence shown here is derived from an EMBL/GenBank/DDBJ whole genome shotgun (WGS) entry which is preliminary data.</text>
</comment>
<keyword evidence="3" id="KW-1185">Reference proteome</keyword>
<keyword evidence="1" id="KW-0812">Transmembrane</keyword>
<keyword evidence="1" id="KW-0472">Membrane</keyword>
<dbReference type="Proteomes" id="UP001176940">
    <property type="component" value="Unassembled WGS sequence"/>
</dbReference>
<evidence type="ECO:0008006" key="4">
    <source>
        <dbReference type="Google" id="ProtNLM"/>
    </source>
</evidence>
<keyword evidence="1" id="KW-1133">Transmembrane helix</keyword>
<feature type="transmembrane region" description="Helical" evidence="1">
    <location>
        <begin position="173"/>
        <end position="193"/>
    </location>
</feature>
<protein>
    <recommendedName>
        <fullName evidence="4">Transmembrane protein</fullName>
    </recommendedName>
</protein>
<evidence type="ECO:0000313" key="2">
    <source>
        <dbReference type="EMBL" id="CAJ0932457.1"/>
    </source>
</evidence>
<proteinExistence type="predicted"/>
<dbReference type="EMBL" id="CAUEEQ010008550">
    <property type="protein sequence ID" value="CAJ0932457.1"/>
    <property type="molecule type" value="Genomic_DNA"/>
</dbReference>
<gene>
    <name evidence="2" type="ORF">RIMI_LOCUS5095111</name>
</gene>
<reference evidence="2" key="1">
    <citation type="submission" date="2023-07" db="EMBL/GenBank/DDBJ databases">
        <authorList>
            <person name="Stuckert A."/>
        </authorList>
    </citation>
    <scope>NUCLEOTIDE SEQUENCE</scope>
</reference>
<name>A0ABN9L6T7_9NEOB</name>
<accession>A0ABN9L6T7</accession>